<dbReference type="AlphaFoldDB" id="A0A0P1BKT2"/>
<organism evidence="1 2">
    <name type="scientific">Ceraceosorus bombacis</name>
    <dbReference type="NCBI Taxonomy" id="401625"/>
    <lineage>
        <taxon>Eukaryota</taxon>
        <taxon>Fungi</taxon>
        <taxon>Dikarya</taxon>
        <taxon>Basidiomycota</taxon>
        <taxon>Ustilaginomycotina</taxon>
        <taxon>Exobasidiomycetes</taxon>
        <taxon>Ceraceosorales</taxon>
        <taxon>Ceraceosoraceae</taxon>
        <taxon>Ceraceosorus</taxon>
    </lineage>
</organism>
<keyword evidence="2" id="KW-1185">Reference proteome</keyword>
<dbReference type="Proteomes" id="UP000054845">
    <property type="component" value="Unassembled WGS sequence"/>
</dbReference>
<accession>A0A0P1BKT2</accession>
<name>A0A0P1BKT2_9BASI</name>
<proteinExistence type="predicted"/>
<dbReference type="EMBL" id="CCYA01000254">
    <property type="protein sequence ID" value="CEH17192.1"/>
    <property type="molecule type" value="Genomic_DNA"/>
</dbReference>
<reference evidence="1 2" key="1">
    <citation type="submission" date="2014-09" db="EMBL/GenBank/DDBJ databases">
        <authorList>
            <person name="Magalhaes I.L.F."/>
            <person name="Oliveira U."/>
            <person name="Santos F.R."/>
            <person name="Vidigal T.H.D.A."/>
            <person name="Brescovit A.D."/>
            <person name="Santos A.J."/>
        </authorList>
    </citation>
    <scope>NUCLEOTIDE SEQUENCE [LARGE SCALE GENOMIC DNA]</scope>
</reference>
<evidence type="ECO:0000313" key="1">
    <source>
        <dbReference type="EMBL" id="CEH17192.1"/>
    </source>
</evidence>
<protein>
    <submittedName>
        <fullName evidence="1">Uncharacterized protein</fullName>
    </submittedName>
</protein>
<sequence>MPWSHGTPRKDCAHDTVACLNSRRELATYSPQSAYQLGYRLRPSTTIHTSGPDHTARFEFKPDFNPASFALGVRSLLAVFFKGYAGSSPSIWTKYARFNEF</sequence>
<evidence type="ECO:0000313" key="2">
    <source>
        <dbReference type="Proteomes" id="UP000054845"/>
    </source>
</evidence>